<dbReference type="OrthoDB" id="3786792at2759"/>
<dbReference type="Proteomes" id="UP000800093">
    <property type="component" value="Unassembled WGS sequence"/>
</dbReference>
<dbReference type="EMBL" id="ML986632">
    <property type="protein sequence ID" value="KAF2263019.1"/>
    <property type="molecule type" value="Genomic_DNA"/>
</dbReference>
<accession>A0A9P4K510</accession>
<name>A0A9P4K510_9PLEO</name>
<evidence type="ECO:0000313" key="1">
    <source>
        <dbReference type="EMBL" id="KAF2263019.1"/>
    </source>
</evidence>
<reference evidence="2" key="1">
    <citation type="journal article" date="2020" name="Stud. Mycol.">
        <title>101 Dothideomycetes genomes: A test case for predicting lifestyles and emergence of pathogens.</title>
        <authorList>
            <person name="Haridas S."/>
            <person name="Albert R."/>
            <person name="Binder M."/>
            <person name="Bloem J."/>
            <person name="LaButti K."/>
            <person name="Salamov A."/>
            <person name="Andreopoulos B."/>
            <person name="Baker S."/>
            <person name="Barry K."/>
            <person name="Bills G."/>
            <person name="Bluhm B."/>
            <person name="Cannon C."/>
            <person name="Castanera R."/>
            <person name="Culley D."/>
            <person name="Daum C."/>
            <person name="Ezra D."/>
            <person name="Gonzalez J."/>
            <person name="Henrissat B."/>
            <person name="Kuo A."/>
            <person name="Liang C."/>
            <person name="Lipzen A."/>
            <person name="Lutzoni F."/>
            <person name="Magnuson J."/>
            <person name="Mondo S."/>
            <person name="Nolan M."/>
            <person name="Ohm R."/>
            <person name="Pangilinan J."/>
            <person name="Park H.-J."/>
            <person name="Ramirez L."/>
            <person name="Alfaro M."/>
            <person name="Sun H."/>
            <person name="Tritt A."/>
            <person name="Yoshinaga Y."/>
            <person name="Zwiers L.-H."/>
            <person name="Turgeon B."/>
            <person name="Goodwin S."/>
            <person name="Spatafora J."/>
            <person name="Crous P."/>
            <person name="Grigoriev I."/>
        </authorList>
    </citation>
    <scope>NUCLEOTIDE SEQUENCE [LARGE SCALE GENOMIC DNA]</scope>
    <source>
        <strain evidence="2">CBS 304.66</strain>
    </source>
</reference>
<evidence type="ECO:0000313" key="2">
    <source>
        <dbReference type="Proteomes" id="UP000800093"/>
    </source>
</evidence>
<dbReference type="AlphaFoldDB" id="A0A9P4K510"/>
<proteinExistence type="predicted"/>
<gene>
    <name evidence="1" type="ORF">CC78DRAFT_534289</name>
</gene>
<protein>
    <submittedName>
        <fullName evidence="1">Uncharacterized protein</fullName>
    </submittedName>
</protein>
<keyword evidence="2" id="KW-1185">Reference proteome</keyword>
<sequence>MNNPKLLTTLTGRTEAPLYSPRDYSAHVRSRWPFNRTTAVSPNYADLSAFVRACNDGVAPVTLNPLAEAQASISGADRILPYPVSLLSHYSPFNESTRAQLLLRLGIGASRLEKG</sequence>
<organism evidence="1 2">
    <name type="scientific">Lojkania enalia</name>
    <dbReference type="NCBI Taxonomy" id="147567"/>
    <lineage>
        <taxon>Eukaryota</taxon>
        <taxon>Fungi</taxon>
        <taxon>Dikarya</taxon>
        <taxon>Ascomycota</taxon>
        <taxon>Pezizomycotina</taxon>
        <taxon>Dothideomycetes</taxon>
        <taxon>Pleosporomycetidae</taxon>
        <taxon>Pleosporales</taxon>
        <taxon>Pleosporales incertae sedis</taxon>
        <taxon>Lojkania</taxon>
    </lineage>
</organism>
<comment type="caution">
    <text evidence="1">The sequence shown here is derived from an EMBL/GenBank/DDBJ whole genome shotgun (WGS) entry which is preliminary data.</text>
</comment>